<reference evidence="1 2" key="1">
    <citation type="submission" date="2015-01" db="EMBL/GenBank/DDBJ databases">
        <title>Genome Sequence of Magnetospirillum magnetotacticum Strain MS-1.</title>
        <authorList>
            <person name="Marinov G.K."/>
            <person name="Smalley M.D."/>
            <person name="DeSalvo G."/>
        </authorList>
    </citation>
    <scope>NUCLEOTIDE SEQUENCE [LARGE SCALE GENOMIC DNA]</scope>
    <source>
        <strain evidence="1 2">MS-1</strain>
    </source>
</reference>
<evidence type="ECO:0000313" key="2">
    <source>
        <dbReference type="Proteomes" id="UP000031971"/>
    </source>
</evidence>
<dbReference type="AlphaFoldDB" id="A0A0C2YYY3"/>
<dbReference type="InterPro" id="IPR007060">
    <property type="entry name" value="FtsL/DivIC"/>
</dbReference>
<accession>A0A0C2YYY3</accession>
<dbReference type="STRING" id="272627.CCC_03092"/>
<dbReference type="Proteomes" id="UP000031971">
    <property type="component" value="Unassembled WGS sequence"/>
</dbReference>
<organism evidence="1 2">
    <name type="scientific">Paramagnetospirillum magnetotacticum MS-1</name>
    <dbReference type="NCBI Taxonomy" id="272627"/>
    <lineage>
        <taxon>Bacteria</taxon>
        <taxon>Pseudomonadati</taxon>
        <taxon>Pseudomonadota</taxon>
        <taxon>Alphaproteobacteria</taxon>
        <taxon>Rhodospirillales</taxon>
        <taxon>Magnetospirillaceae</taxon>
        <taxon>Paramagnetospirillum</taxon>
    </lineage>
</organism>
<name>A0A0C2YYY3_PARME</name>
<evidence type="ECO:0000313" key="1">
    <source>
        <dbReference type="EMBL" id="KIM00304.1"/>
    </source>
</evidence>
<dbReference type="GO" id="GO:0051301">
    <property type="term" value="P:cell division"/>
    <property type="evidence" value="ECO:0007669"/>
    <property type="project" value="UniProtKB-KW"/>
</dbReference>
<comment type="caution">
    <text evidence="1">The sequence shown here is derived from an EMBL/GenBank/DDBJ whole genome shotgun (WGS) entry which is preliminary data.</text>
</comment>
<keyword evidence="2" id="KW-1185">Reference proteome</keyword>
<keyword evidence="1" id="KW-0132">Cell division</keyword>
<dbReference type="Pfam" id="PF04977">
    <property type="entry name" value="DivIC"/>
    <property type="match status" value="1"/>
</dbReference>
<dbReference type="EMBL" id="JXSL01000020">
    <property type="protein sequence ID" value="KIM00304.1"/>
    <property type="molecule type" value="Genomic_DNA"/>
</dbReference>
<sequence length="103" mass="11998">MLQELLSRCRRVVGPMIGLGAVAYFTYHTVEGDRGVLAYFRLQAEILDAEMHLSRVASERTEMEHRVQLLRPDHLDPDMLEERARIMLNMGREGEVVVFDKRR</sequence>
<keyword evidence="1" id="KW-0131">Cell cycle</keyword>
<proteinExistence type="predicted"/>
<protein>
    <submittedName>
        <fullName evidence="1">Cell division protein DivIC (FtsB) stabilizes FtsL against RasP cleavage</fullName>
    </submittedName>
</protein>
<gene>
    <name evidence="1" type="ORF">CCC_03092</name>
</gene>